<dbReference type="EMBL" id="UYIN01000001">
    <property type="protein sequence ID" value="VDG69828.1"/>
    <property type="molecule type" value="Genomic_DNA"/>
</dbReference>
<organism evidence="1 2">
    <name type="scientific">Clostridium carnis</name>
    <dbReference type="NCBI Taxonomy" id="1530"/>
    <lineage>
        <taxon>Bacteria</taxon>
        <taxon>Bacillati</taxon>
        <taxon>Bacillota</taxon>
        <taxon>Clostridia</taxon>
        <taxon>Eubacteriales</taxon>
        <taxon>Clostridiaceae</taxon>
        <taxon>Clostridium</taxon>
    </lineage>
</organism>
<name>A0ABY6SNX0_9CLOT</name>
<dbReference type="Pfam" id="PF08780">
    <property type="entry name" value="NTase_sub_bind"/>
    <property type="match status" value="1"/>
</dbReference>
<accession>A0ABY6SNX0</accession>
<dbReference type="Gene3D" id="1.20.120.330">
    <property type="entry name" value="Nucleotidyltransferases domain 2"/>
    <property type="match status" value="1"/>
</dbReference>
<sequence>MKKYDNFHSHLQVLKRAHMEDINNEFIISGIIDKFFIQFELGWKILKELLKFEGNSSGLSGSPREVIKGAYYCFNFIDEEVWLKMLRDRNDCTHIYSCEMANELVNKIIQIYIPEFDKVDKKIFERYKEILMAKGSGPCDKLPGTSLE</sequence>
<protein>
    <submittedName>
        <fullName evidence="1">Nucleotidyltransferase substrate-binding protein</fullName>
    </submittedName>
</protein>
<dbReference type="Proteomes" id="UP000277570">
    <property type="component" value="Unassembled WGS sequence"/>
</dbReference>
<dbReference type="SUPFAM" id="SSF81593">
    <property type="entry name" value="Nucleotidyltransferase substrate binding subunit/domain"/>
    <property type="match status" value="1"/>
</dbReference>
<gene>
    <name evidence="1" type="ORF">NCTC10913_00467</name>
</gene>
<dbReference type="NCBIfam" id="TIGR01987">
    <property type="entry name" value="HI0074"/>
    <property type="match status" value="1"/>
</dbReference>
<keyword evidence="2" id="KW-1185">Reference proteome</keyword>
<comment type="caution">
    <text evidence="1">The sequence shown here is derived from an EMBL/GenBank/DDBJ whole genome shotgun (WGS) entry which is preliminary data.</text>
</comment>
<reference evidence="1 2" key="1">
    <citation type="submission" date="2018-11" db="EMBL/GenBank/DDBJ databases">
        <authorList>
            <consortium name="Pathogen Informatics"/>
        </authorList>
    </citation>
    <scope>NUCLEOTIDE SEQUENCE [LARGE SCALE GENOMIC DNA]</scope>
    <source>
        <strain evidence="1 2">NCTC10913</strain>
    </source>
</reference>
<evidence type="ECO:0000313" key="2">
    <source>
        <dbReference type="Proteomes" id="UP000277570"/>
    </source>
</evidence>
<proteinExistence type="predicted"/>
<dbReference type="InterPro" id="IPR010235">
    <property type="entry name" value="HepT"/>
</dbReference>
<evidence type="ECO:0000313" key="1">
    <source>
        <dbReference type="EMBL" id="VDG69828.1"/>
    </source>
</evidence>